<evidence type="ECO:0000256" key="4">
    <source>
        <dbReference type="HAMAP-Rule" id="MF_01401"/>
    </source>
</evidence>
<dbReference type="InterPro" id="IPR002569">
    <property type="entry name" value="Met_Sox_Rdtase_MsrA_dom"/>
</dbReference>
<comment type="function">
    <text evidence="4">Has an important function as a repair enzyme for proteins that have been inactivated by oxidation. Catalyzes the reversible oxidation-reduction of methionine sulfoxide in proteins to methionine.</text>
</comment>
<sequence>MKKRQPIQSAPKPEVIYLAGGCFWGTEHFFKQVRGVLSVQSGYVNGNTNKPTYEEVVTGETGYAEAVKLTYDPQQLSFKKLLALFFTTIDPTSLNQQGTDVGTHYRTGIYYVNEQQRITAEHALRKLAARYTQPIVVECEPFRVFQPAEDWHTDYLAKFPSVDCHIAPEVLANARIANPIKLGGNRRPLKKLYQFASHN</sequence>
<keyword evidence="1 4" id="KW-0560">Oxidoreductase</keyword>
<dbReference type="Pfam" id="PF01625">
    <property type="entry name" value="PMSR"/>
    <property type="match status" value="1"/>
</dbReference>
<name>A0A250FBC7_9FLAO</name>
<evidence type="ECO:0000313" key="6">
    <source>
        <dbReference type="EMBL" id="ATA82439.1"/>
    </source>
</evidence>
<comment type="catalytic activity">
    <reaction evidence="3 4">
        <text>[thioredoxin]-disulfide + L-methionine + H2O = L-methionine (S)-S-oxide + [thioredoxin]-dithiol</text>
        <dbReference type="Rhea" id="RHEA:19993"/>
        <dbReference type="Rhea" id="RHEA-COMP:10698"/>
        <dbReference type="Rhea" id="RHEA-COMP:10700"/>
        <dbReference type="ChEBI" id="CHEBI:15377"/>
        <dbReference type="ChEBI" id="CHEBI:29950"/>
        <dbReference type="ChEBI" id="CHEBI:50058"/>
        <dbReference type="ChEBI" id="CHEBI:57844"/>
        <dbReference type="ChEBI" id="CHEBI:58772"/>
        <dbReference type="EC" id="1.8.4.11"/>
    </reaction>
</comment>
<dbReference type="HAMAP" id="MF_01401">
    <property type="entry name" value="MsrA"/>
    <property type="match status" value="1"/>
</dbReference>
<dbReference type="EC" id="1.8.4.11" evidence="4"/>
<feature type="domain" description="Peptide methionine sulphoxide reductase MsrA" evidence="5">
    <location>
        <begin position="16"/>
        <end position="164"/>
    </location>
</feature>
<dbReference type="GO" id="GO:0033744">
    <property type="term" value="F:L-methionine:thioredoxin-disulfide S-oxidoreductase activity"/>
    <property type="evidence" value="ECO:0007669"/>
    <property type="project" value="RHEA"/>
</dbReference>
<comment type="catalytic activity">
    <reaction evidence="2 4">
        <text>L-methionyl-[protein] + [thioredoxin]-disulfide + H2O = L-methionyl-(S)-S-oxide-[protein] + [thioredoxin]-dithiol</text>
        <dbReference type="Rhea" id="RHEA:14217"/>
        <dbReference type="Rhea" id="RHEA-COMP:10698"/>
        <dbReference type="Rhea" id="RHEA-COMP:10700"/>
        <dbReference type="Rhea" id="RHEA-COMP:12313"/>
        <dbReference type="Rhea" id="RHEA-COMP:12315"/>
        <dbReference type="ChEBI" id="CHEBI:15377"/>
        <dbReference type="ChEBI" id="CHEBI:16044"/>
        <dbReference type="ChEBI" id="CHEBI:29950"/>
        <dbReference type="ChEBI" id="CHEBI:44120"/>
        <dbReference type="ChEBI" id="CHEBI:50058"/>
        <dbReference type="EC" id="1.8.4.11"/>
    </reaction>
</comment>
<dbReference type="RefSeq" id="WP_095914447.1">
    <property type="nucleotide sequence ID" value="NZ_CAUUPF010000008.1"/>
</dbReference>
<comment type="similarity">
    <text evidence="4">Belongs to the MsrA Met sulfoxide reductase family.</text>
</comment>
<feature type="active site" evidence="4">
    <location>
        <position position="22"/>
    </location>
</feature>
<evidence type="ECO:0000259" key="5">
    <source>
        <dbReference type="Pfam" id="PF01625"/>
    </source>
</evidence>
<protein>
    <recommendedName>
        <fullName evidence="4">Peptide methionine sulfoxide reductase MsrA</fullName>
        <shortName evidence="4">Protein-methionine-S-oxide reductase</shortName>
        <ecNumber evidence="4">1.8.4.11</ecNumber>
    </recommendedName>
    <alternativeName>
        <fullName evidence="4">Peptide-methionine (S)-S-oxide reductase</fullName>
        <shortName evidence="4">Peptide Met(O) reductase</shortName>
    </alternativeName>
</protein>
<dbReference type="SUPFAM" id="SSF55068">
    <property type="entry name" value="Peptide methionine sulfoxide reductase"/>
    <property type="match status" value="1"/>
</dbReference>
<evidence type="ECO:0000256" key="3">
    <source>
        <dbReference type="ARBA" id="ARBA00048782"/>
    </source>
</evidence>
<dbReference type="PANTHER" id="PTHR43774:SF1">
    <property type="entry name" value="PEPTIDE METHIONINE SULFOXIDE REDUCTASE MSRA 2"/>
    <property type="match status" value="1"/>
</dbReference>
<organism evidence="6 7">
    <name type="scientific">Capnocytophaga leadbetteri</name>
    <dbReference type="NCBI Taxonomy" id="327575"/>
    <lineage>
        <taxon>Bacteria</taxon>
        <taxon>Pseudomonadati</taxon>
        <taxon>Bacteroidota</taxon>
        <taxon>Flavobacteriia</taxon>
        <taxon>Flavobacteriales</taxon>
        <taxon>Flavobacteriaceae</taxon>
        <taxon>Capnocytophaga</taxon>
    </lineage>
</organism>
<dbReference type="Gene3D" id="3.30.1060.10">
    <property type="entry name" value="Peptide methionine sulphoxide reductase MsrA"/>
    <property type="match status" value="1"/>
</dbReference>
<dbReference type="PANTHER" id="PTHR43774">
    <property type="entry name" value="PEPTIDE METHIONINE SULFOXIDE REDUCTASE"/>
    <property type="match status" value="1"/>
</dbReference>
<proteinExistence type="inferred from homology"/>
<accession>A0A250FBC7</accession>
<keyword evidence="7" id="KW-1185">Reference proteome</keyword>
<gene>
    <name evidence="4 6" type="primary">msrA</name>
    <name evidence="6" type="ORF">CGC53_08825</name>
</gene>
<dbReference type="AlphaFoldDB" id="A0A250FBC7"/>
<dbReference type="KEGG" id="clk:CGC53_08825"/>
<dbReference type="EMBL" id="CP022384">
    <property type="protein sequence ID" value="ATA82439.1"/>
    <property type="molecule type" value="Genomic_DNA"/>
</dbReference>
<evidence type="ECO:0000256" key="1">
    <source>
        <dbReference type="ARBA" id="ARBA00023002"/>
    </source>
</evidence>
<dbReference type="GO" id="GO:0008113">
    <property type="term" value="F:peptide-methionine (S)-S-oxide reductase activity"/>
    <property type="evidence" value="ECO:0007669"/>
    <property type="project" value="UniProtKB-UniRule"/>
</dbReference>
<evidence type="ECO:0000313" key="7">
    <source>
        <dbReference type="Proteomes" id="UP000217276"/>
    </source>
</evidence>
<reference evidence="7" key="1">
    <citation type="submission" date="2017-06" db="EMBL/GenBank/DDBJ databases">
        <title>Capnocytophaga spp. assemblies.</title>
        <authorList>
            <person name="Gulvik C.A."/>
        </authorList>
    </citation>
    <scope>NUCLEOTIDE SEQUENCE [LARGE SCALE GENOMIC DNA]</scope>
    <source>
        <strain evidence="7">H6253</strain>
    </source>
</reference>
<dbReference type="NCBIfam" id="TIGR00401">
    <property type="entry name" value="msrA"/>
    <property type="match status" value="1"/>
</dbReference>
<dbReference type="Proteomes" id="UP000217276">
    <property type="component" value="Chromosome"/>
</dbReference>
<evidence type="ECO:0000256" key="2">
    <source>
        <dbReference type="ARBA" id="ARBA00047806"/>
    </source>
</evidence>
<dbReference type="InterPro" id="IPR036509">
    <property type="entry name" value="Met_Sox_Rdtase_MsrA_sf"/>
</dbReference>